<accession>A0A7R8YSI8</accession>
<dbReference type="InParanoid" id="A0A7R8YSI8"/>
<gene>
    <name evidence="1" type="ORF">HERILL_LOCUS3784</name>
</gene>
<evidence type="ECO:0000313" key="2">
    <source>
        <dbReference type="Proteomes" id="UP000594454"/>
    </source>
</evidence>
<dbReference type="PANTHER" id="PTHR35450:SF2">
    <property type="entry name" value="REVERSE TRANSCRIPTASE DOMAIN-CONTAINING PROTEIN"/>
    <property type="match status" value="1"/>
</dbReference>
<dbReference type="PANTHER" id="PTHR35450">
    <property type="entry name" value="REVERSE TRANSCRIPTASE DOMAIN-CONTAINING PROTEIN"/>
    <property type="match status" value="1"/>
</dbReference>
<keyword evidence="2" id="KW-1185">Reference proteome</keyword>
<proteinExistence type="predicted"/>
<dbReference type="AlphaFoldDB" id="A0A7R8YSI8"/>
<evidence type="ECO:0008006" key="3">
    <source>
        <dbReference type="Google" id="ProtNLM"/>
    </source>
</evidence>
<name>A0A7R8YSI8_HERIL</name>
<reference evidence="1 2" key="1">
    <citation type="submission" date="2020-11" db="EMBL/GenBank/DDBJ databases">
        <authorList>
            <person name="Wallbank WR R."/>
            <person name="Pardo Diaz C."/>
            <person name="Kozak K."/>
            <person name="Martin S."/>
            <person name="Jiggins C."/>
            <person name="Moest M."/>
            <person name="Warren A I."/>
            <person name="Generalovic N T."/>
            <person name="Byers J.R.P. K."/>
            <person name="Montejo-Kovacevich G."/>
            <person name="Yen C E."/>
        </authorList>
    </citation>
    <scope>NUCLEOTIDE SEQUENCE [LARGE SCALE GENOMIC DNA]</scope>
</reference>
<protein>
    <recommendedName>
        <fullName evidence="3">Reverse transcriptase domain-containing protein</fullName>
    </recommendedName>
</protein>
<evidence type="ECO:0000313" key="1">
    <source>
        <dbReference type="EMBL" id="CAD7080639.1"/>
    </source>
</evidence>
<dbReference type="EMBL" id="LR899010">
    <property type="protein sequence ID" value="CAD7080639.1"/>
    <property type="molecule type" value="Genomic_DNA"/>
</dbReference>
<sequence>MYLDDIKLYAGTDDRLRSLLRIIDMFSCDILTEFGLDKRRIQAIRKGHHEPRAGIGDLHIEAMTEKDVYQNLGILQGTHARVGDLKDALLSEFQRLVKLVLKSHLSG</sequence>
<dbReference type="Proteomes" id="UP000594454">
    <property type="component" value="Chromosome 2"/>
</dbReference>
<organism evidence="1 2">
    <name type="scientific">Hermetia illucens</name>
    <name type="common">Black soldier fly</name>
    <dbReference type="NCBI Taxonomy" id="343691"/>
    <lineage>
        <taxon>Eukaryota</taxon>
        <taxon>Metazoa</taxon>
        <taxon>Ecdysozoa</taxon>
        <taxon>Arthropoda</taxon>
        <taxon>Hexapoda</taxon>
        <taxon>Insecta</taxon>
        <taxon>Pterygota</taxon>
        <taxon>Neoptera</taxon>
        <taxon>Endopterygota</taxon>
        <taxon>Diptera</taxon>
        <taxon>Brachycera</taxon>
        <taxon>Stratiomyomorpha</taxon>
        <taxon>Stratiomyidae</taxon>
        <taxon>Hermetiinae</taxon>
        <taxon>Hermetia</taxon>
    </lineage>
</organism>